<dbReference type="AlphaFoldDB" id="A0A6S6PE58"/>
<dbReference type="InterPro" id="IPR007272">
    <property type="entry name" value="Sulf_transp_TsuA/YedE"/>
</dbReference>
<keyword evidence="5 9" id="KW-0812">Transmembrane</keyword>
<protein>
    <submittedName>
        <fullName evidence="10">Membrane protein</fullName>
    </submittedName>
</protein>
<evidence type="ECO:0000256" key="7">
    <source>
        <dbReference type="ARBA" id="ARBA00023136"/>
    </source>
</evidence>
<evidence type="ECO:0000313" key="11">
    <source>
        <dbReference type="Proteomes" id="UP000515220"/>
    </source>
</evidence>
<keyword evidence="6 9" id="KW-1133">Transmembrane helix</keyword>
<organism evidence="10 11">
    <name type="scientific">Acetobacter aceti</name>
    <dbReference type="NCBI Taxonomy" id="435"/>
    <lineage>
        <taxon>Bacteria</taxon>
        <taxon>Pseudomonadati</taxon>
        <taxon>Pseudomonadota</taxon>
        <taxon>Alphaproteobacteria</taxon>
        <taxon>Acetobacterales</taxon>
        <taxon>Acetobacteraceae</taxon>
        <taxon>Acetobacter</taxon>
        <taxon>Acetobacter subgen. Acetobacter</taxon>
    </lineage>
</organism>
<dbReference type="EMBL" id="AP023326">
    <property type="protein sequence ID" value="BCI65569.1"/>
    <property type="molecule type" value="Genomic_DNA"/>
</dbReference>
<comment type="similarity">
    <text evidence="8">Belongs to the TsuA/YedE (TC 9.B.102) family.</text>
</comment>
<dbReference type="GO" id="GO:0005886">
    <property type="term" value="C:plasma membrane"/>
    <property type="evidence" value="ECO:0007669"/>
    <property type="project" value="UniProtKB-SubCell"/>
</dbReference>
<keyword evidence="4" id="KW-0997">Cell inner membrane</keyword>
<proteinExistence type="inferred from homology"/>
<evidence type="ECO:0000256" key="8">
    <source>
        <dbReference type="ARBA" id="ARBA00035655"/>
    </source>
</evidence>
<evidence type="ECO:0000256" key="6">
    <source>
        <dbReference type="ARBA" id="ARBA00022989"/>
    </source>
</evidence>
<reference evidence="10 11" key="1">
    <citation type="submission" date="2020-07" db="EMBL/GenBank/DDBJ databases">
        <title>Complete Genome Sequence of an acetic acid bacterium, Acetobacter aceti JCM20276.</title>
        <authorList>
            <person name="Hirose Y."/>
            <person name="Mihara H."/>
        </authorList>
    </citation>
    <scope>NUCLEOTIDE SEQUENCE [LARGE SCALE GENOMIC DNA]</scope>
    <source>
        <strain evidence="10 11">JCM20276</strain>
    </source>
</reference>
<keyword evidence="2" id="KW-0813">Transport</keyword>
<evidence type="ECO:0000256" key="1">
    <source>
        <dbReference type="ARBA" id="ARBA00004429"/>
    </source>
</evidence>
<evidence type="ECO:0000256" key="3">
    <source>
        <dbReference type="ARBA" id="ARBA00022475"/>
    </source>
</evidence>
<comment type="subcellular location">
    <subcellularLocation>
        <location evidence="1">Cell inner membrane</location>
        <topology evidence="1">Multi-pass membrane protein</topology>
    </subcellularLocation>
</comment>
<evidence type="ECO:0000313" key="10">
    <source>
        <dbReference type="EMBL" id="BCI65569.1"/>
    </source>
</evidence>
<keyword evidence="7 9" id="KW-0472">Membrane</keyword>
<evidence type="ECO:0000256" key="9">
    <source>
        <dbReference type="SAM" id="Phobius"/>
    </source>
</evidence>
<feature type="transmembrane region" description="Helical" evidence="9">
    <location>
        <begin position="46"/>
        <end position="64"/>
    </location>
</feature>
<gene>
    <name evidence="10" type="ORF">AAJCM20276_01930</name>
</gene>
<evidence type="ECO:0000256" key="4">
    <source>
        <dbReference type="ARBA" id="ARBA00022519"/>
    </source>
</evidence>
<feature type="transmembrane region" description="Helical" evidence="9">
    <location>
        <begin position="76"/>
        <end position="94"/>
    </location>
</feature>
<dbReference type="PANTHER" id="PTHR30574:SF1">
    <property type="entry name" value="SULPHUR TRANSPORT DOMAIN-CONTAINING PROTEIN"/>
    <property type="match status" value="1"/>
</dbReference>
<feature type="transmembrane region" description="Helical" evidence="9">
    <location>
        <begin position="6"/>
        <end position="25"/>
    </location>
</feature>
<dbReference type="PANTHER" id="PTHR30574">
    <property type="entry name" value="INNER MEMBRANE PROTEIN YEDE"/>
    <property type="match status" value="1"/>
</dbReference>
<dbReference type="Pfam" id="PF04143">
    <property type="entry name" value="Sulf_transp"/>
    <property type="match status" value="1"/>
</dbReference>
<name>A0A6S6PE58_ACEAC</name>
<dbReference type="RefSeq" id="WP_018308052.1">
    <property type="nucleotide sequence ID" value="NZ_AP023326.1"/>
</dbReference>
<sequence length="138" mass="14464">MTSSYLQSFLGGILIGLGASALLLLNGRIAGVSGILAGFLVGHRRVACGAFLAGLIVAPLVYTLLTDHWPKMHFQVPWFVFFPAGILAGYGARLGGGCTSGHGILGLGRLSPRSFVAVPVFLLSGMITVAILRLTLWK</sequence>
<evidence type="ECO:0000256" key="5">
    <source>
        <dbReference type="ARBA" id="ARBA00022692"/>
    </source>
</evidence>
<feature type="transmembrane region" description="Helical" evidence="9">
    <location>
        <begin position="115"/>
        <end position="136"/>
    </location>
</feature>
<evidence type="ECO:0000256" key="2">
    <source>
        <dbReference type="ARBA" id="ARBA00022448"/>
    </source>
</evidence>
<keyword evidence="3" id="KW-1003">Cell membrane</keyword>
<accession>A0A6S6PE58</accession>
<dbReference type="Proteomes" id="UP000515220">
    <property type="component" value="Chromosome"/>
</dbReference>